<name>A0AAJ0A6H2_9PEZI</name>
<keyword evidence="2" id="KW-1185">Reference proteome</keyword>
<comment type="caution">
    <text evidence="1">The sequence shown here is derived from an EMBL/GenBank/DDBJ whole genome shotgun (WGS) entry which is preliminary data.</text>
</comment>
<evidence type="ECO:0000313" key="2">
    <source>
        <dbReference type="Proteomes" id="UP001224890"/>
    </source>
</evidence>
<gene>
    <name evidence="1" type="ORF">BDP55DRAFT_638787</name>
</gene>
<accession>A0AAJ0A6H2</accession>
<dbReference type="Proteomes" id="UP001224890">
    <property type="component" value="Unassembled WGS sequence"/>
</dbReference>
<dbReference type="GeneID" id="85457683"/>
<dbReference type="AlphaFoldDB" id="A0AAJ0A6H2"/>
<evidence type="ECO:0000313" key="1">
    <source>
        <dbReference type="EMBL" id="KAK1657388.1"/>
    </source>
</evidence>
<proteinExistence type="predicted"/>
<dbReference type="RefSeq" id="XP_060422152.1">
    <property type="nucleotide sequence ID" value="XM_060573157.1"/>
</dbReference>
<organism evidence="1 2">
    <name type="scientific">Colletotrichum godetiae</name>
    <dbReference type="NCBI Taxonomy" id="1209918"/>
    <lineage>
        <taxon>Eukaryota</taxon>
        <taxon>Fungi</taxon>
        <taxon>Dikarya</taxon>
        <taxon>Ascomycota</taxon>
        <taxon>Pezizomycotina</taxon>
        <taxon>Sordariomycetes</taxon>
        <taxon>Hypocreomycetidae</taxon>
        <taxon>Glomerellales</taxon>
        <taxon>Glomerellaceae</taxon>
        <taxon>Colletotrichum</taxon>
        <taxon>Colletotrichum acutatum species complex</taxon>
    </lineage>
</organism>
<reference evidence="1" key="1">
    <citation type="submission" date="2021-06" db="EMBL/GenBank/DDBJ databases">
        <title>Comparative genomics, transcriptomics and evolutionary studies reveal genomic signatures of adaptation to plant cell wall in hemibiotrophic fungi.</title>
        <authorList>
            <consortium name="DOE Joint Genome Institute"/>
            <person name="Baroncelli R."/>
            <person name="Diaz J.F."/>
            <person name="Benocci T."/>
            <person name="Peng M."/>
            <person name="Battaglia E."/>
            <person name="Haridas S."/>
            <person name="Andreopoulos W."/>
            <person name="Labutti K."/>
            <person name="Pangilinan J."/>
            <person name="Floch G.L."/>
            <person name="Makela M.R."/>
            <person name="Henrissat B."/>
            <person name="Grigoriev I.V."/>
            <person name="Crouch J.A."/>
            <person name="De Vries R.P."/>
            <person name="Sukno S.A."/>
            <person name="Thon M.R."/>
        </authorList>
    </citation>
    <scope>NUCLEOTIDE SEQUENCE</scope>
    <source>
        <strain evidence="1">CBS 193.32</strain>
    </source>
</reference>
<sequence>MLSLEAGSRASDRASAYTSHLSPKCIEGALNSDYASFDSNINPIPENQKENGAYVTEAFEQCGRYSSCDLVLHKIWRNIERFGQASWMSPLLYQRASIRKGTRLPKAMGHGSLNPSLIPDLTSESNMSFGDIENWHPDVMSLCGMPATHTGRMTALTGILKSGCQWLAVHGYT</sequence>
<protein>
    <submittedName>
        <fullName evidence="1">Uncharacterized protein</fullName>
    </submittedName>
</protein>
<dbReference type="EMBL" id="JAHMHR010000094">
    <property type="protein sequence ID" value="KAK1657388.1"/>
    <property type="molecule type" value="Genomic_DNA"/>
</dbReference>